<dbReference type="AlphaFoldDB" id="A0A0M3HX02"/>
<evidence type="ECO:0000313" key="2">
    <source>
        <dbReference type="WBParaSite" id="ALUE_0000776301-mRNA-1"/>
    </source>
</evidence>
<protein>
    <submittedName>
        <fullName evidence="2">Uncharacterized protein</fullName>
    </submittedName>
</protein>
<reference evidence="2" key="1">
    <citation type="submission" date="2017-02" db="UniProtKB">
        <authorList>
            <consortium name="WormBaseParasite"/>
        </authorList>
    </citation>
    <scope>IDENTIFICATION</scope>
</reference>
<keyword evidence="1" id="KW-1185">Reference proteome</keyword>
<dbReference type="WBParaSite" id="ALUE_0000776301-mRNA-1">
    <property type="protein sequence ID" value="ALUE_0000776301-mRNA-1"/>
    <property type="gene ID" value="ALUE_0000776301"/>
</dbReference>
<sequence length="116" mass="13475">MPNTPPRLRRYGRAERLPGLWAALARDKEITNLICYFWSGYSSKAMPEFFMTVNENLVCGTHDTKCNYCRVWTLSNDNYSKLLVVDSQIEIYLVIKYNRCPLMSGTIRGGNANWRK</sequence>
<evidence type="ECO:0000313" key="1">
    <source>
        <dbReference type="Proteomes" id="UP000036681"/>
    </source>
</evidence>
<dbReference type="Proteomes" id="UP000036681">
    <property type="component" value="Unplaced"/>
</dbReference>
<accession>A0A0M3HX02</accession>
<name>A0A0M3HX02_ASCLU</name>
<organism evidence="1 2">
    <name type="scientific">Ascaris lumbricoides</name>
    <name type="common">Giant roundworm</name>
    <dbReference type="NCBI Taxonomy" id="6252"/>
    <lineage>
        <taxon>Eukaryota</taxon>
        <taxon>Metazoa</taxon>
        <taxon>Ecdysozoa</taxon>
        <taxon>Nematoda</taxon>
        <taxon>Chromadorea</taxon>
        <taxon>Rhabditida</taxon>
        <taxon>Spirurina</taxon>
        <taxon>Ascaridomorpha</taxon>
        <taxon>Ascaridoidea</taxon>
        <taxon>Ascarididae</taxon>
        <taxon>Ascaris</taxon>
    </lineage>
</organism>
<proteinExistence type="predicted"/>